<keyword evidence="1" id="KW-0812">Transmembrane</keyword>
<dbReference type="AlphaFoldDB" id="A0A0E9TC47"/>
<organism evidence="2">
    <name type="scientific">Anguilla anguilla</name>
    <name type="common">European freshwater eel</name>
    <name type="synonym">Muraena anguilla</name>
    <dbReference type="NCBI Taxonomy" id="7936"/>
    <lineage>
        <taxon>Eukaryota</taxon>
        <taxon>Metazoa</taxon>
        <taxon>Chordata</taxon>
        <taxon>Craniata</taxon>
        <taxon>Vertebrata</taxon>
        <taxon>Euteleostomi</taxon>
        <taxon>Actinopterygii</taxon>
        <taxon>Neopterygii</taxon>
        <taxon>Teleostei</taxon>
        <taxon>Anguilliformes</taxon>
        <taxon>Anguillidae</taxon>
        <taxon>Anguilla</taxon>
    </lineage>
</organism>
<dbReference type="EMBL" id="GBXM01057386">
    <property type="protein sequence ID" value="JAH51191.1"/>
    <property type="molecule type" value="Transcribed_RNA"/>
</dbReference>
<feature type="transmembrane region" description="Helical" evidence="1">
    <location>
        <begin position="6"/>
        <end position="24"/>
    </location>
</feature>
<evidence type="ECO:0000313" key="2">
    <source>
        <dbReference type="EMBL" id="JAH51191.1"/>
    </source>
</evidence>
<keyword evidence="1" id="KW-0472">Membrane</keyword>
<reference evidence="2" key="1">
    <citation type="submission" date="2014-11" db="EMBL/GenBank/DDBJ databases">
        <authorList>
            <person name="Amaro Gonzalez C."/>
        </authorList>
    </citation>
    <scope>NUCLEOTIDE SEQUENCE</scope>
</reference>
<reference evidence="2" key="2">
    <citation type="journal article" date="2015" name="Fish Shellfish Immunol.">
        <title>Early steps in the European eel (Anguilla anguilla)-Vibrio vulnificus interaction in the gills: Role of the RtxA13 toxin.</title>
        <authorList>
            <person name="Callol A."/>
            <person name="Pajuelo D."/>
            <person name="Ebbesson L."/>
            <person name="Teles M."/>
            <person name="MacKenzie S."/>
            <person name="Amaro C."/>
        </authorList>
    </citation>
    <scope>NUCLEOTIDE SEQUENCE</scope>
</reference>
<keyword evidence="1" id="KW-1133">Transmembrane helix</keyword>
<sequence length="34" mass="3887">MLYYPVRLQVTVSIGTTVIGYQIMKLIMAQNRNA</sequence>
<proteinExistence type="predicted"/>
<protein>
    <submittedName>
        <fullName evidence="2">Uncharacterized protein</fullName>
    </submittedName>
</protein>
<accession>A0A0E9TC47</accession>
<evidence type="ECO:0000256" key="1">
    <source>
        <dbReference type="SAM" id="Phobius"/>
    </source>
</evidence>
<name>A0A0E9TC47_ANGAN</name>